<feature type="transmembrane region" description="Helical" evidence="5">
    <location>
        <begin position="50"/>
        <end position="72"/>
    </location>
</feature>
<evidence type="ECO:0000256" key="1">
    <source>
        <dbReference type="ARBA" id="ARBA00004141"/>
    </source>
</evidence>
<gene>
    <name evidence="6" type="ORF">N7463_004864</name>
</gene>
<comment type="subcellular location">
    <subcellularLocation>
        <location evidence="1">Membrane</location>
        <topology evidence="1">Multi-pass membrane protein</topology>
    </subcellularLocation>
</comment>
<feature type="transmembrane region" description="Helical" evidence="5">
    <location>
        <begin position="226"/>
        <end position="244"/>
    </location>
</feature>
<dbReference type="InterPro" id="IPR004695">
    <property type="entry name" value="SLAC1/Mae1/Ssu1/TehA"/>
</dbReference>
<evidence type="ECO:0000256" key="3">
    <source>
        <dbReference type="ARBA" id="ARBA00022989"/>
    </source>
</evidence>
<accession>A0A9W9XSY8</accession>
<proteinExistence type="predicted"/>
<keyword evidence="7" id="KW-1185">Reference proteome</keyword>
<dbReference type="Pfam" id="PF03595">
    <property type="entry name" value="SLAC1"/>
    <property type="match status" value="1"/>
</dbReference>
<keyword evidence="4 5" id="KW-0472">Membrane</keyword>
<feature type="transmembrane region" description="Helical" evidence="5">
    <location>
        <begin position="347"/>
        <end position="373"/>
    </location>
</feature>
<feature type="transmembrane region" description="Helical" evidence="5">
    <location>
        <begin position="93"/>
        <end position="116"/>
    </location>
</feature>
<dbReference type="PANTHER" id="PTHR31162">
    <property type="entry name" value="MALIC ACID TRANSPORT PROTEIN-RELATED"/>
    <property type="match status" value="1"/>
</dbReference>
<dbReference type="GO" id="GO:0015140">
    <property type="term" value="F:malate transmembrane transporter activity"/>
    <property type="evidence" value="ECO:0007669"/>
    <property type="project" value="InterPro"/>
</dbReference>
<keyword evidence="3 5" id="KW-1133">Transmembrane helix</keyword>
<keyword evidence="2 5" id="KW-0812">Transmembrane</keyword>
<dbReference type="InterPro" id="IPR030185">
    <property type="entry name" value="Mae1"/>
</dbReference>
<dbReference type="PANTHER" id="PTHR31162:SF1">
    <property type="entry name" value="TRANSPORTER_MALIC ACID TRANSPORT PROTEIN, PUTATIVE (AFU_ORTHOLOGUE AFUA_2G17660)-RELATED"/>
    <property type="match status" value="1"/>
</dbReference>
<protein>
    <submittedName>
        <fullName evidence="6">C4-dicarboxylate transporter/malic acid transport protein</fullName>
    </submittedName>
</protein>
<feature type="transmembrane region" description="Helical" evidence="5">
    <location>
        <begin position="183"/>
        <end position="205"/>
    </location>
</feature>
<feature type="transmembrane region" description="Helical" evidence="5">
    <location>
        <begin position="275"/>
        <end position="306"/>
    </location>
</feature>
<reference evidence="6" key="1">
    <citation type="submission" date="2022-12" db="EMBL/GenBank/DDBJ databases">
        <authorList>
            <person name="Petersen C."/>
        </authorList>
    </citation>
    <scope>NUCLEOTIDE SEQUENCE</scope>
    <source>
        <strain evidence="6">IBT 29495</strain>
    </source>
</reference>
<dbReference type="InterPro" id="IPR038665">
    <property type="entry name" value="Voltage-dep_anion_channel_sf"/>
</dbReference>
<feature type="transmembrane region" description="Helical" evidence="5">
    <location>
        <begin position="20"/>
        <end position="38"/>
    </location>
</feature>
<name>A0A9W9XSY8_9EURO</name>
<feature type="transmembrane region" description="Helical" evidence="5">
    <location>
        <begin position="318"/>
        <end position="341"/>
    </location>
</feature>
<evidence type="ECO:0000256" key="4">
    <source>
        <dbReference type="ARBA" id="ARBA00023136"/>
    </source>
</evidence>
<dbReference type="GO" id="GO:0016020">
    <property type="term" value="C:membrane"/>
    <property type="evidence" value="ECO:0007669"/>
    <property type="project" value="UniProtKB-SubCell"/>
</dbReference>
<evidence type="ECO:0000313" key="6">
    <source>
        <dbReference type="EMBL" id="KAJ5501990.1"/>
    </source>
</evidence>
<feature type="transmembrane region" description="Helical" evidence="5">
    <location>
        <begin position="122"/>
        <end position="143"/>
    </location>
</feature>
<evidence type="ECO:0000313" key="7">
    <source>
        <dbReference type="Proteomes" id="UP001149954"/>
    </source>
</evidence>
<evidence type="ECO:0000256" key="2">
    <source>
        <dbReference type="ARBA" id="ARBA00022692"/>
    </source>
</evidence>
<organism evidence="6 7">
    <name type="scientific">Penicillium fimorum</name>
    <dbReference type="NCBI Taxonomy" id="1882269"/>
    <lineage>
        <taxon>Eukaryota</taxon>
        <taxon>Fungi</taxon>
        <taxon>Dikarya</taxon>
        <taxon>Ascomycota</taxon>
        <taxon>Pezizomycotina</taxon>
        <taxon>Eurotiomycetes</taxon>
        <taxon>Eurotiomycetidae</taxon>
        <taxon>Eurotiales</taxon>
        <taxon>Aspergillaceae</taxon>
        <taxon>Penicillium</taxon>
    </lineage>
</organism>
<dbReference type="OrthoDB" id="2901184at2759"/>
<sequence>MVLAGRVSLKDRLCQITWSWYCMSMATGGVSVLLYRTPHQFTGLETIGKIIYIFNLALFLAITAGMAVRFIYRPAALKESFQDANESYYAPTCLLAIATIILGAQAYGASACGPWLPVALRIVFWIYVALSTLSAIFHNWYLYHIALGRKQPSPIAKLLPCFPAMLSGTIASSIAASQPRDQAITILVGGVTLQGFGFIMSSLIYAEYQYFLAKRGLPEREERLQMFIAVGPWSFTGLALIGMADESVKAFPERYIISYADPMSTGNITVSTGDIALVIASFFAIFVWTMAFFHLCIAAVSVLASIRMFGGAGPPPMSVAYWGMVFPNTGFVISTITIGEVLQSPAILWVTSVLTVLQVIMWLGVGGATIIAVARRKMLWPEHVKRENEDEIL</sequence>
<evidence type="ECO:0000256" key="5">
    <source>
        <dbReference type="SAM" id="Phobius"/>
    </source>
</evidence>
<dbReference type="Proteomes" id="UP001149954">
    <property type="component" value="Unassembled WGS sequence"/>
</dbReference>
<comment type="caution">
    <text evidence="6">The sequence shown here is derived from an EMBL/GenBank/DDBJ whole genome shotgun (WGS) entry which is preliminary data.</text>
</comment>
<dbReference type="CDD" id="cd09317">
    <property type="entry name" value="TDT_Mae1_like"/>
    <property type="match status" value="1"/>
</dbReference>
<dbReference type="EMBL" id="JAPWDS010000003">
    <property type="protein sequence ID" value="KAJ5501990.1"/>
    <property type="molecule type" value="Genomic_DNA"/>
</dbReference>
<dbReference type="AlphaFoldDB" id="A0A9W9XSY8"/>
<reference evidence="6" key="2">
    <citation type="journal article" date="2023" name="IMA Fungus">
        <title>Comparative genomic study of the Penicillium genus elucidates a diverse pangenome and 15 lateral gene transfer events.</title>
        <authorList>
            <person name="Petersen C."/>
            <person name="Sorensen T."/>
            <person name="Nielsen M.R."/>
            <person name="Sondergaard T.E."/>
            <person name="Sorensen J.L."/>
            <person name="Fitzpatrick D.A."/>
            <person name="Frisvad J.C."/>
            <person name="Nielsen K.L."/>
        </authorList>
    </citation>
    <scope>NUCLEOTIDE SEQUENCE</scope>
    <source>
        <strain evidence="6">IBT 29495</strain>
    </source>
</reference>
<feature type="transmembrane region" description="Helical" evidence="5">
    <location>
        <begin position="155"/>
        <end position="177"/>
    </location>
</feature>
<dbReference type="Gene3D" id="1.50.10.150">
    <property type="entry name" value="Voltage-dependent anion channel"/>
    <property type="match status" value="1"/>
</dbReference>